<evidence type="ECO:0000313" key="2">
    <source>
        <dbReference type="EMBL" id="GMG32005.1"/>
    </source>
</evidence>
<accession>A0A9W6YWU5</accession>
<sequence length="137" mass="15469">MSQQPNQQQRSSQGSPKPHVRDPIASLTNQQAQQLLNQFNIERETAKKAGFDTAEGKEHVRKAEKIKMILIQFHNRQKKLAAERAAQTQAQQKQNSQQIQSRSQSPSAVNSPIAQQSQLHQRTAYGTTAEYVTNCNF</sequence>
<gene>
    <name evidence="2" type="ORF">Amon01_000408000</name>
</gene>
<dbReference type="Proteomes" id="UP001165063">
    <property type="component" value="Unassembled WGS sequence"/>
</dbReference>
<name>A0A9W6YWU5_AMBMO</name>
<evidence type="ECO:0000313" key="3">
    <source>
        <dbReference type="Proteomes" id="UP001165063"/>
    </source>
</evidence>
<feature type="compositionally biased region" description="Low complexity" evidence="1">
    <location>
        <begin position="1"/>
        <end position="15"/>
    </location>
</feature>
<proteinExistence type="predicted"/>
<keyword evidence="3" id="KW-1185">Reference proteome</keyword>
<reference evidence="2" key="1">
    <citation type="submission" date="2023-04" db="EMBL/GenBank/DDBJ databases">
        <title>Ambrosiozyma monospora NBRC 1965.</title>
        <authorList>
            <person name="Ichikawa N."/>
            <person name="Sato H."/>
            <person name="Tonouchi N."/>
        </authorList>
    </citation>
    <scope>NUCLEOTIDE SEQUENCE</scope>
    <source>
        <strain evidence="2">NBRC 1965</strain>
    </source>
</reference>
<feature type="region of interest" description="Disordered" evidence="1">
    <location>
        <begin position="81"/>
        <end position="121"/>
    </location>
</feature>
<dbReference type="AlphaFoldDB" id="A0A9W6YWU5"/>
<feature type="compositionally biased region" description="Polar residues" evidence="1">
    <location>
        <begin position="109"/>
        <end position="121"/>
    </location>
</feature>
<feature type="region of interest" description="Disordered" evidence="1">
    <location>
        <begin position="1"/>
        <end position="33"/>
    </location>
</feature>
<feature type="compositionally biased region" description="Low complexity" evidence="1">
    <location>
        <begin position="83"/>
        <end position="108"/>
    </location>
</feature>
<dbReference type="EMBL" id="BSXU01001882">
    <property type="protein sequence ID" value="GMG32005.1"/>
    <property type="molecule type" value="Genomic_DNA"/>
</dbReference>
<protein>
    <submittedName>
        <fullName evidence="2">Unnamed protein product</fullName>
    </submittedName>
</protein>
<comment type="caution">
    <text evidence="2">The sequence shown here is derived from an EMBL/GenBank/DDBJ whole genome shotgun (WGS) entry which is preliminary data.</text>
</comment>
<evidence type="ECO:0000256" key="1">
    <source>
        <dbReference type="SAM" id="MobiDB-lite"/>
    </source>
</evidence>
<organism evidence="2 3">
    <name type="scientific">Ambrosiozyma monospora</name>
    <name type="common">Yeast</name>
    <name type="synonym">Endomycopsis monosporus</name>
    <dbReference type="NCBI Taxonomy" id="43982"/>
    <lineage>
        <taxon>Eukaryota</taxon>
        <taxon>Fungi</taxon>
        <taxon>Dikarya</taxon>
        <taxon>Ascomycota</taxon>
        <taxon>Saccharomycotina</taxon>
        <taxon>Pichiomycetes</taxon>
        <taxon>Pichiales</taxon>
        <taxon>Pichiaceae</taxon>
        <taxon>Ambrosiozyma</taxon>
    </lineage>
</organism>